<dbReference type="GO" id="GO:0005743">
    <property type="term" value="C:mitochondrial inner membrane"/>
    <property type="evidence" value="ECO:0007669"/>
    <property type="project" value="UniProtKB-SubCell"/>
</dbReference>
<accession>A0AA89BZZ7</accession>
<gene>
    <name evidence="8" type="ORF">FSP39_022562</name>
</gene>
<protein>
    <recommendedName>
        <fullName evidence="10">APOPT family protein CG14806, mitochondrial</fullName>
    </recommendedName>
</protein>
<comment type="caution">
    <text evidence="8">The sequence shown here is derived from an EMBL/GenBank/DDBJ whole genome shotgun (WGS) entry which is preliminary data.</text>
</comment>
<evidence type="ECO:0000256" key="6">
    <source>
        <dbReference type="ARBA" id="ARBA00023136"/>
    </source>
</evidence>
<dbReference type="EMBL" id="VSWD01000009">
    <property type="protein sequence ID" value="KAK3093987.1"/>
    <property type="molecule type" value="Genomic_DNA"/>
</dbReference>
<name>A0AA89BZZ7_PINIB</name>
<dbReference type="Proteomes" id="UP001186944">
    <property type="component" value="Unassembled WGS sequence"/>
</dbReference>
<comment type="subcellular location">
    <subcellularLocation>
        <location evidence="1">Mitochondrion inner membrane</location>
        <topology evidence="1">Peripheral membrane protein</topology>
        <orientation evidence="1">Matrix side</orientation>
    </subcellularLocation>
</comment>
<evidence type="ECO:0000256" key="5">
    <source>
        <dbReference type="ARBA" id="ARBA00023128"/>
    </source>
</evidence>
<evidence type="ECO:0000256" key="3">
    <source>
        <dbReference type="ARBA" id="ARBA00022792"/>
    </source>
</evidence>
<reference evidence="8" key="1">
    <citation type="submission" date="2019-08" db="EMBL/GenBank/DDBJ databases">
        <title>The improved chromosome-level genome for the pearl oyster Pinctada fucata martensii using PacBio sequencing and Hi-C.</title>
        <authorList>
            <person name="Zheng Z."/>
        </authorList>
    </citation>
    <scope>NUCLEOTIDE SEQUENCE</scope>
    <source>
        <strain evidence="8">ZZ-2019</strain>
        <tissue evidence="8">Adductor muscle</tissue>
    </source>
</reference>
<evidence type="ECO:0000256" key="2">
    <source>
        <dbReference type="ARBA" id="ARBA00005453"/>
    </source>
</evidence>
<dbReference type="GO" id="GO:0097193">
    <property type="term" value="P:intrinsic apoptotic signaling pathway"/>
    <property type="evidence" value="ECO:0007669"/>
    <property type="project" value="InterPro"/>
</dbReference>
<feature type="non-terminal residue" evidence="8">
    <location>
        <position position="1"/>
    </location>
</feature>
<evidence type="ECO:0008006" key="10">
    <source>
        <dbReference type="Google" id="ProtNLM"/>
    </source>
</evidence>
<keyword evidence="9" id="KW-1185">Reference proteome</keyword>
<keyword evidence="6 7" id="KW-0472">Membrane</keyword>
<sequence length="142" mass="17140">KADIHIYNEPPKNVSADMIGPAHPESNIRAIKLHIPDNESANHKRYREMRQEAHQWNHLFWAKHNRTFFQQKEEYVKMKLAEKKQKYGPDADQTLTPEELSEFYQRFLNENYSAHKQYNRSIFYSTFCFINLITDMFILQFI</sequence>
<keyword evidence="4" id="KW-0809">Transit peptide</keyword>
<comment type="similarity">
    <text evidence="2">Belongs to the COA8 family.</text>
</comment>
<proteinExistence type="inferred from homology"/>
<feature type="transmembrane region" description="Helical" evidence="7">
    <location>
        <begin position="122"/>
        <end position="141"/>
    </location>
</feature>
<evidence type="ECO:0000256" key="4">
    <source>
        <dbReference type="ARBA" id="ARBA00022946"/>
    </source>
</evidence>
<dbReference type="Pfam" id="PF10231">
    <property type="entry name" value="COA8"/>
    <property type="match status" value="1"/>
</dbReference>
<dbReference type="PANTHER" id="PTHR31107:SF2">
    <property type="entry name" value="CYTOCHROME C OXIDASE ASSEMBLY FACTOR 8"/>
    <property type="match status" value="1"/>
</dbReference>
<evidence type="ECO:0000256" key="7">
    <source>
        <dbReference type="SAM" id="Phobius"/>
    </source>
</evidence>
<keyword evidence="5" id="KW-0496">Mitochondrion</keyword>
<evidence type="ECO:0000313" key="9">
    <source>
        <dbReference type="Proteomes" id="UP001186944"/>
    </source>
</evidence>
<keyword evidence="7" id="KW-1133">Transmembrane helix</keyword>
<dbReference type="AlphaFoldDB" id="A0AA89BZZ7"/>
<evidence type="ECO:0000313" key="8">
    <source>
        <dbReference type="EMBL" id="KAK3093987.1"/>
    </source>
</evidence>
<keyword evidence="7" id="KW-0812">Transmembrane</keyword>
<organism evidence="8 9">
    <name type="scientific">Pinctada imbricata</name>
    <name type="common">Atlantic pearl-oyster</name>
    <name type="synonym">Pinctada martensii</name>
    <dbReference type="NCBI Taxonomy" id="66713"/>
    <lineage>
        <taxon>Eukaryota</taxon>
        <taxon>Metazoa</taxon>
        <taxon>Spiralia</taxon>
        <taxon>Lophotrochozoa</taxon>
        <taxon>Mollusca</taxon>
        <taxon>Bivalvia</taxon>
        <taxon>Autobranchia</taxon>
        <taxon>Pteriomorphia</taxon>
        <taxon>Pterioida</taxon>
        <taxon>Pterioidea</taxon>
        <taxon>Pteriidae</taxon>
        <taxon>Pinctada</taxon>
    </lineage>
</organism>
<dbReference type="PANTHER" id="PTHR31107">
    <property type="entry name" value="APOPTOGENIC PROTEIN 1, MITOCHONDRIAL"/>
    <property type="match status" value="1"/>
</dbReference>
<evidence type="ECO:0000256" key="1">
    <source>
        <dbReference type="ARBA" id="ARBA00004443"/>
    </source>
</evidence>
<dbReference type="InterPro" id="IPR018796">
    <property type="entry name" value="COA8"/>
</dbReference>
<keyword evidence="3" id="KW-0999">Mitochondrion inner membrane</keyword>